<keyword evidence="2" id="KW-1185">Reference proteome</keyword>
<evidence type="ECO:0000313" key="2">
    <source>
        <dbReference type="Proteomes" id="UP000800093"/>
    </source>
</evidence>
<evidence type="ECO:0000313" key="1">
    <source>
        <dbReference type="EMBL" id="KAF2269972.1"/>
    </source>
</evidence>
<dbReference type="OrthoDB" id="191139at2759"/>
<proteinExistence type="predicted"/>
<dbReference type="AlphaFoldDB" id="A0A9P4NB46"/>
<sequence>MKGEHTVEAQTSLVDRGDSKKTLASKFDKLDSIVCNAGLGVGAYNETEDGLDCHMRKTTDSRIVFIPSEFRRVAPSSTSSAPVDEIYRDIGVTYPGNHTELVQVLFRRELQSEDAYGTQGKMGVKVVRPFVKDPVDDRCESGLYAAASPDIVTNKIQGQCIRPEHKAMVPANEVKDEKLAKNL</sequence>
<dbReference type="EMBL" id="ML986580">
    <property type="protein sequence ID" value="KAF2269972.1"/>
    <property type="molecule type" value="Genomic_DNA"/>
</dbReference>
<comment type="caution">
    <text evidence="1">The sequence shown here is derived from an EMBL/GenBank/DDBJ whole genome shotgun (WGS) entry which is preliminary data.</text>
</comment>
<protein>
    <submittedName>
        <fullName evidence="1">Uncharacterized protein</fullName>
    </submittedName>
</protein>
<reference evidence="2" key="1">
    <citation type="journal article" date="2020" name="Stud. Mycol.">
        <title>101 Dothideomycetes genomes: A test case for predicting lifestyles and emergence of pathogens.</title>
        <authorList>
            <person name="Haridas S."/>
            <person name="Albert R."/>
            <person name="Binder M."/>
            <person name="Bloem J."/>
            <person name="LaButti K."/>
            <person name="Salamov A."/>
            <person name="Andreopoulos B."/>
            <person name="Baker S."/>
            <person name="Barry K."/>
            <person name="Bills G."/>
            <person name="Bluhm B."/>
            <person name="Cannon C."/>
            <person name="Castanera R."/>
            <person name="Culley D."/>
            <person name="Daum C."/>
            <person name="Ezra D."/>
            <person name="Gonzalez J."/>
            <person name="Henrissat B."/>
            <person name="Kuo A."/>
            <person name="Liang C."/>
            <person name="Lipzen A."/>
            <person name="Lutzoni F."/>
            <person name="Magnuson J."/>
            <person name="Mondo S."/>
            <person name="Nolan M."/>
            <person name="Ohm R."/>
            <person name="Pangilinan J."/>
            <person name="Park H.-J."/>
            <person name="Ramirez L."/>
            <person name="Alfaro M."/>
            <person name="Sun H."/>
            <person name="Tritt A."/>
            <person name="Yoshinaga Y."/>
            <person name="Zwiers L.-H."/>
            <person name="Turgeon B."/>
            <person name="Goodwin S."/>
            <person name="Spatafora J."/>
            <person name="Crous P."/>
            <person name="Grigoriev I."/>
        </authorList>
    </citation>
    <scope>NUCLEOTIDE SEQUENCE [LARGE SCALE GENOMIC DNA]</scope>
    <source>
        <strain evidence="2">CBS 304.66</strain>
    </source>
</reference>
<gene>
    <name evidence="1" type="ORF">CC78DRAFT_574081</name>
</gene>
<dbReference type="Proteomes" id="UP000800093">
    <property type="component" value="Unassembled WGS sequence"/>
</dbReference>
<organism evidence="1 2">
    <name type="scientific">Lojkania enalia</name>
    <dbReference type="NCBI Taxonomy" id="147567"/>
    <lineage>
        <taxon>Eukaryota</taxon>
        <taxon>Fungi</taxon>
        <taxon>Dikarya</taxon>
        <taxon>Ascomycota</taxon>
        <taxon>Pezizomycotina</taxon>
        <taxon>Dothideomycetes</taxon>
        <taxon>Pleosporomycetidae</taxon>
        <taxon>Pleosporales</taxon>
        <taxon>Pleosporales incertae sedis</taxon>
        <taxon>Lojkania</taxon>
    </lineage>
</organism>
<name>A0A9P4NB46_9PLEO</name>
<accession>A0A9P4NB46</accession>